<reference evidence="2" key="1">
    <citation type="journal article" date="2014" name="Front. Microbiol.">
        <title>High frequency of phylogenetically diverse reductive dehalogenase-homologous genes in deep subseafloor sedimentary metagenomes.</title>
        <authorList>
            <person name="Kawai M."/>
            <person name="Futagami T."/>
            <person name="Toyoda A."/>
            <person name="Takaki Y."/>
            <person name="Nishi S."/>
            <person name="Hori S."/>
            <person name="Arai W."/>
            <person name="Tsubouchi T."/>
            <person name="Morono Y."/>
            <person name="Uchiyama I."/>
            <person name="Ito T."/>
            <person name="Fujiyama A."/>
            <person name="Inagaki F."/>
            <person name="Takami H."/>
        </authorList>
    </citation>
    <scope>NUCLEOTIDE SEQUENCE</scope>
    <source>
        <strain evidence="2">Expedition CK06-06</strain>
    </source>
</reference>
<proteinExistence type="inferred from homology"/>
<comment type="similarity">
    <text evidence="1">Belongs to the MEMO1 family.</text>
</comment>
<feature type="non-terminal residue" evidence="2">
    <location>
        <position position="1"/>
    </location>
</feature>
<dbReference type="AlphaFoldDB" id="X0TD67"/>
<gene>
    <name evidence="2" type="ORF">S01H1_29600</name>
</gene>
<dbReference type="HAMAP" id="MF_00055">
    <property type="entry name" value="MEMO1"/>
    <property type="match status" value="1"/>
</dbReference>
<accession>X0TD67</accession>
<feature type="non-terminal residue" evidence="2">
    <location>
        <position position="276"/>
    </location>
</feature>
<evidence type="ECO:0008006" key="3">
    <source>
        <dbReference type="Google" id="ProtNLM"/>
    </source>
</evidence>
<dbReference type="InterPro" id="IPR002737">
    <property type="entry name" value="MEMO1_fam"/>
</dbReference>
<dbReference type="EMBL" id="BARS01018166">
    <property type="protein sequence ID" value="GAF91448.1"/>
    <property type="molecule type" value="Genomic_DNA"/>
</dbReference>
<evidence type="ECO:0000256" key="1">
    <source>
        <dbReference type="ARBA" id="ARBA00006315"/>
    </source>
</evidence>
<dbReference type="CDD" id="cd07361">
    <property type="entry name" value="MEMO_like"/>
    <property type="match status" value="1"/>
</dbReference>
<organism evidence="2">
    <name type="scientific">marine sediment metagenome</name>
    <dbReference type="NCBI Taxonomy" id="412755"/>
    <lineage>
        <taxon>unclassified sequences</taxon>
        <taxon>metagenomes</taxon>
        <taxon>ecological metagenomes</taxon>
    </lineage>
</organism>
<sequence length="276" mass="31047">HSTLAGRWYPADAEILSKQITGFFEKAQVQPINNVIAFILPHAGYQFSGQTAAFGFKTTDKKYKRIVIIGPSHRVPMEEVLSVPRVTHYETPLGEIPLDVEFIDRLLKYSVFQNIPQTHKHEHSVQIEMPLLQYRQQNFNLVPIVAGRCSLETITKAGAILKSLVDDETLVIASSDFVHYGRNYGYVPFTQNIPEQIKKLDMGAYEYIARLDSKGFLEYKRRTGATICGYVPVAILLSMLDKPIEAKLTNYATSGELTGDFSNSVSYLSVAFSGMW</sequence>
<dbReference type="PANTHER" id="PTHR11060:SF0">
    <property type="entry name" value="PROTEIN MEMO1"/>
    <property type="match status" value="1"/>
</dbReference>
<dbReference type="NCBIfam" id="TIGR04336">
    <property type="entry name" value="AmmeMemoSam_B"/>
    <property type="match status" value="1"/>
</dbReference>
<dbReference type="SUPFAM" id="SSF53213">
    <property type="entry name" value="LigB-like"/>
    <property type="match status" value="1"/>
</dbReference>
<dbReference type="PANTHER" id="PTHR11060">
    <property type="entry name" value="PROTEIN MEMO1"/>
    <property type="match status" value="1"/>
</dbReference>
<comment type="caution">
    <text evidence="2">The sequence shown here is derived from an EMBL/GenBank/DDBJ whole genome shotgun (WGS) entry which is preliminary data.</text>
</comment>
<protein>
    <recommendedName>
        <fullName evidence="3">AmmeMemoRadiSam system protein B</fullName>
    </recommendedName>
</protein>
<evidence type="ECO:0000313" key="2">
    <source>
        <dbReference type="EMBL" id="GAF91448.1"/>
    </source>
</evidence>
<dbReference type="Gene3D" id="3.40.830.10">
    <property type="entry name" value="LigB-like"/>
    <property type="match status" value="1"/>
</dbReference>
<dbReference type="Pfam" id="PF01875">
    <property type="entry name" value="Memo"/>
    <property type="match status" value="1"/>
</dbReference>
<name>X0TD67_9ZZZZ</name>